<evidence type="ECO:0000256" key="4">
    <source>
        <dbReference type="ARBA" id="ARBA00022989"/>
    </source>
</evidence>
<feature type="transmembrane region" description="Helical" evidence="6">
    <location>
        <begin position="170"/>
        <end position="189"/>
    </location>
</feature>
<reference evidence="7" key="1">
    <citation type="submission" date="2022-07" db="EMBL/GenBank/DDBJ databases">
        <title>Complete genome sequence of Salinispirillum sp. LH10-3-1 capable of multiple carbohydrate inversion isolated from a soda lake.</title>
        <authorList>
            <person name="Liu J."/>
            <person name="Zhai Y."/>
            <person name="Zhang H."/>
            <person name="Yang H."/>
            <person name="Qu J."/>
            <person name="Li J."/>
        </authorList>
    </citation>
    <scope>NUCLEOTIDE SEQUENCE</scope>
    <source>
        <strain evidence="7">LH 10-3-1</strain>
    </source>
</reference>
<feature type="transmembrane region" description="Helical" evidence="6">
    <location>
        <begin position="113"/>
        <end position="131"/>
    </location>
</feature>
<proteinExistence type="inferred from homology"/>
<feature type="transmembrane region" description="Helical" evidence="6">
    <location>
        <begin position="7"/>
        <end position="31"/>
    </location>
</feature>
<dbReference type="PANTHER" id="PTHR31885:SF6">
    <property type="entry name" value="GH04784P"/>
    <property type="match status" value="1"/>
</dbReference>
<keyword evidence="4 6" id="KW-1133">Transmembrane helix</keyword>
<feature type="transmembrane region" description="Helical" evidence="6">
    <location>
        <begin position="84"/>
        <end position="101"/>
    </location>
</feature>
<evidence type="ECO:0000256" key="3">
    <source>
        <dbReference type="ARBA" id="ARBA00022692"/>
    </source>
</evidence>
<name>A0AB38YDK6_9GAMM</name>
<dbReference type="Pfam" id="PF07947">
    <property type="entry name" value="YhhN"/>
    <property type="match status" value="1"/>
</dbReference>
<dbReference type="AlphaFoldDB" id="A0AB38YDK6"/>
<evidence type="ECO:0000256" key="1">
    <source>
        <dbReference type="ARBA" id="ARBA00004141"/>
    </source>
</evidence>
<keyword evidence="3 6" id="KW-0812">Transmembrane</keyword>
<evidence type="ECO:0000256" key="6">
    <source>
        <dbReference type="SAM" id="Phobius"/>
    </source>
</evidence>
<keyword evidence="5 6" id="KW-0472">Membrane</keyword>
<dbReference type="InterPro" id="IPR012506">
    <property type="entry name" value="TMEM86B-like"/>
</dbReference>
<evidence type="ECO:0000313" key="7">
    <source>
        <dbReference type="EMBL" id="WLD57148.1"/>
    </source>
</evidence>
<protein>
    <submittedName>
        <fullName evidence="7">Lysoplasmalogenase</fullName>
    </submittedName>
</protein>
<feature type="transmembrane region" description="Helical" evidence="6">
    <location>
        <begin position="137"/>
        <end position="158"/>
    </location>
</feature>
<evidence type="ECO:0000256" key="2">
    <source>
        <dbReference type="ARBA" id="ARBA00007375"/>
    </source>
</evidence>
<accession>A0AB38YDK6</accession>
<dbReference type="PANTHER" id="PTHR31885">
    <property type="entry name" value="GH04784P"/>
    <property type="match status" value="1"/>
</dbReference>
<gene>
    <name evidence="7" type="ORF">NFC81_10500</name>
</gene>
<dbReference type="RefSeq" id="WP_304994435.1">
    <property type="nucleotide sequence ID" value="NZ_CP101717.1"/>
</dbReference>
<dbReference type="GO" id="GO:0016020">
    <property type="term" value="C:membrane"/>
    <property type="evidence" value="ECO:0007669"/>
    <property type="project" value="UniProtKB-SubCell"/>
</dbReference>
<comment type="subcellular location">
    <subcellularLocation>
        <location evidence="1">Membrane</location>
        <topology evidence="1">Multi-pass membrane protein</topology>
    </subcellularLocation>
</comment>
<evidence type="ECO:0000256" key="5">
    <source>
        <dbReference type="ARBA" id="ARBA00023136"/>
    </source>
</evidence>
<dbReference type="EMBL" id="CP101717">
    <property type="protein sequence ID" value="WLD57148.1"/>
    <property type="molecule type" value="Genomic_DNA"/>
</dbReference>
<organism evidence="7">
    <name type="scientific">Salinispirillum sp. LH 10-3-1</name>
    <dbReference type="NCBI Taxonomy" id="2952525"/>
    <lineage>
        <taxon>Bacteria</taxon>
        <taxon>Pseudomonadati</taxon>
        <taxon>Pseudomonadota</taxon>
        <taxon>Gammaproteobacteria</taxon>
        <taxon>Oceanospirillales</taxon>
        <taxon>Saccharospirillaceae</taxon>
        <taxon>Salinispirillum</taxon>
    </lineage>
</organism>
<dbReference type="GO" id="GO:0016787">
    <property type="term" value="F:hydrolase activity"/>
    <property type="evidence" value="ECO:0007669"/>
    <property type="project" value="TreeGrafter"/>
</dbReference>
<comment type="similarity">
    <text evidence="2">Belongs to the TMEM86 family.</text>
</comment>
<sequence>MEQSRSILWFYVIWCMAALGYVLNVYFTWFIPEVNWVLKPLPVLLLLFWVWRSVPAEEPLKLWLMVALGLSSIGDIVLLIPGQFIVGLAAFLLAHLVYLKVFAHSASMAHIRWLVIIVIICAGLLGGYLILPDLNGQMYFAVLAYMVTLGAMAIAATLCKRVHWIAIPGVLLFMFSDTVLGYSTLVSAIDNSDVVVMVSYYLAQFCLAHALIWYREPEEDPFAVA</sequence>
<feature type="transmembrane region" description="Helical" evidence="6">
    <location>
        <begin position="195"/>
        <end position="214"/>
    </location>
</feature>